<proteinExistence type="predicted"/>
<dbReference type="Proteomes" id="UP001359559">
    <property type="component" value="Unassembled WGS sequence"/>
</dbReference>
<organism evidence="1 2">
    <name type="scientific">Clitoria ternatea</name>
    <name type="common">Butterfly pea</name>
    <dbReference type="NCBI Taxonomy" id="43366"/>
    <lineage>
        <taxon>Eukaryota</taxon>
        <taxon>Viridiplantae</taxon>
        <taxon>Streptophyta</taxon>
        <taxon>Embryophyta</taxon>
        <taxon>Tracheophyta</taxon>
        <taxon>Spermatophyta</taxon>
        <taxon>Magnoliopsida</taxon>
        <taxon>eudicotyledons</taxon>
        <taxon>Gunneridae</taxon>
        <taxon>Pentapetalae</taxon>
        <taxon>rosids</taxon>
        <taxon>fabids</taxon>
        <taxon>Fabales</taxon>
        <taxon>Fabaceae</taxon>
        <taxon>Papilionoideae</taxon>
        <taxon>50 kb inversion clade</taxon>
        <taxon>NPAAA clade</taxon>
        <taxon>indigoferoid/millettioid clade</taxon>
        <taxon>Phaseoleae</taxon>
        <taxon>Clitoria</taxon>
    </lineage>
</organism>
<dbReference type="AlphaFoldDB" id="A0AAN9Q649"/>
<dbReference type="EMBL" id="JAYKXN010000001">
    <property type="protein sequence ID" value="KAK7319698.1"/>
    <property type="molecule type" value="Genomic_DNA"/>
</dbReference>
<evidence type="ECO:0000313" key="2">
    <source>
        <dbReference type="Proteomes" id="UP001359559"/>
    </source>
</evidence>
<name>A0AAN9Q649_CLITE</name>
<protein>
    <submittedName>
        <fullName evidence="1">Uncharacterized protein</fullName>
    </submittedName>
</protein>
<comment type="caution">
    <text evidence="1">The sequence shown here is derived from an EMBL/GenBank/DDBJ whole genome shotgun (WGS) entry which is preliminary data.</text>
</comment>
<reference evidence="1 2" key="1">
    <citation type="submission" date="2024-01" db="EMBL/GenBank/DDBJ databases">
        <title>The genomes of 5 underutilized Papilionoideae crops provide insights into root nodulation and disease resistance.</title>
        <authorList>
            <person name="Yuan L."/>
        </authorList>
    </citation>
    <scope>NUCLEOTIDE SEQUENCE [LARGE SCALE GENOMIC DNA]</scope>
    <source>
        <strain evidence="1">LY-2023</strain>
        <tissue evidence="1">Leaf</tissue>
    </source>
</reference>
<evidence type="ECO:0000313" key="1">
    <source>
        <dbReference type="EMBL" id="KAK7319698.1"/>
    </source>
</evidence>
<sequence>MGKESCPFLLSFQVKGKVPTGDAGILCACVELIHRFLLHLVLSASAPKAPQIQNMAFLETTTVVNGDTEGEEVGLVMMKGKKRYSDGNGESQKTWC</sequence>
<gene>
    <name evidence="1" type="ORF">RJT34_04423</name>
</gene>
<keyword evidence="2" id="KW-1185">Reference proteome</keyword>
<accession>A0AAN9Q649</accession>